<dbReference type="InterPro" id="IPR036514">
    <property type="entry name" value="SGNH_hydro_sf"/>
</dbReference>
<evidence type="ECO:0000256" key="3">
    <source>
        <dbReference type="ARBA" id="ARBA00022963"/>
    </source>
</evidence>
<evidence type="ECO:0000256" key="2">
    <source>
        <dbReference type="ARBA" id="ARBA00022801"/>
    </source>
</evidence>
<evidence type="ECO:0000256" key="4">
    <source>
        <dbReference type="SAM" id="SignalP"/>
    </source>
</evidence>
<dbReference type="EMBL" id="WJXA01000009">
    <property type="protein sequence ID" value="KAF7131632.1"/>
    <property type="molecule type" value="Genomic_DNA"/>
</dbReference>
<dbReference type="Proteomes" id="UP000626092">
    <property type="component" value="Unassembled WGS sequence"/>
</dbReference>
<dbReference type="InterPro" id="IPR001087">
    <property type="entry name" value="GDSL"/>
</dbReference>
<reference evidence="5" key="1">
    <citation type="submission" date="2019-11" db="EMBL/GenBank/DDBJ databases">
        <authorList>
            <person name="Liu Y."/>
            <person name="Hou J."/>
            <person name="Li T.-Q."/>
            <person name="Guan C.-H."/>
            <person name="Wu X."/>
            <person name="Wu H.-Z."/>
            <person name="Ling F."/>
            <person name="Zhang R."/>
            <person name="Shi X.-G."/>
            <person name="Ren J.-P."/>
            <person name="Chen E.-F."/>
            <person name="Sun J.-M."/>
        </authorList>
    </citation>
    <scope>NUCLEOTIDE SEQUENCE</scope>
    <source>
        <strain evidence="5">Adult_tree_wgs_1</strain>
        <tissue evidence="5">Leaves</tissue>
    </source>
</reference>
<comment type="caution">
    <text evidence="5">The sequence shown here is derived from an EMBL/GenBank/DDBJ whole genome shotgun (WGS) entry which is preliminary data.</text>
</comment>
<organism evidence="5 6">
    <name type="scientific">Rhododendron simsii</name>
    <name type="common">Sims's rhododendron</name>
    <dbReference type="NCBI Taxonomy" id="118357"/>
    <lineage>
        <taxon>Eukaryota</taxon>
        <taxon>Viridiplantae</taxon>
        <taxon>Streptophyta</taxon>
        <taxon>Embryophyta</taxon>
        <taxon>Tracheophyta</taxon>
        <taxon>Spermatophyta</taxon>
        <taxon>Magnoliopsida</taxon>
        <taxon>eudicotyledons</taxon>
        <taxon>Gunneridae</taxon>
        <taxon>Pentapetalae</taxon>
        <taxon>asterids</taxon>
        <taxon>Ericales</taxon>
        <taxon>Ericaceae</taxon>
        <taxon>Ericoideae</taxon>
        <taxon>Rhodoreae</taxon>
        <taxon>Rhododendron</taxon>
    </lineage>
</organism>
<dbReference type="GO" id="GO:0016788">
    <property type="term" value="F:hydrolase activity, acting on ester bonds"/>
    <property type="evidence" value="ECO:0007669"/>
    <property type="project" value="InterPro"/>
</dbReference>
<dbReference type="InterPro" id="IPR051058">
    <property type="entry name" value="GDSL_Est/Lipase"/>
</dbReference>
<keyword evidence="2" id="KW-0378">Hydrolase</keyword>
<proteinExistence type="inferred from homology"/>
<dbReference type="PANTHER" id="PTHR45648">
    <property type="entry name" value="GDSL LIPASE/ACYLHYDROLASE FAMILY PROTEIN (AFU_ORTHOLOGUE AFUA_4G14700)"/>
    <property type="match status" value="1"/>
</dbReference>
<evidence type="ECO:0000256" key="1">
    <source>
        <dbReference type="ARBA" id="ARBA00008668"/>
    </source>
</evidence>
<dbReference type="AlphaFoldDB" id="A0A834GDG9"/>
<dbReference type="OrthoDB" id="1627600at2759"/>
<keyword evidence="4" id="KW-0732">Signal</keyword>
<evidence type="ECO:0000313" key="5">
    <source>
        <dbReference type="EMBL" id="KAF7131632.1"/>
    </source>
</evidence>
<dbReference type="Pfam" id="PF00657">
    <property type="entry name" value="Lipase_GDSL"/>
    <property type="match status" value="1"/>
</dbReference>
<keyword evidence="3" id="KW-0443">Lipid metabolism</keyword>
<feature type="chain" id="PRO_5032522163" description="GDSL esterase/lipase" evidence="4">
    <location>
        <begin position="20"/>
        <end position="291"/>
    </location>
</feature>
<name>A0A834GDG9_RHOSS</name>
<gene>
    <name evidence="5" type="ORF">RHSIM_Rhsim09G0120000</name>
</gene>
<protein>
    <recommendedName>
        <fullName evidence="7">GDSL esterase/lipase</fullName>
    </recommendedName>
</protein>
<keyword evidence="6" id="KW-1185">Reference proteome</keyword>
<dbReference type="PANTHER" id="PTHR45648:SF166">
    <property type="entry name" value="OS02G0617400 PROTEIN"/>
    <property type="match status" value="1"/>
</dbReference>
<keyword evidence="3" id="KW-0442">Lipid degradation</keyword>
<comment type="similarity">
    <text evidence="1">Belongs to the 'GDSL' lipolytic enzyme family.</text>
</comment>
<accession>A0A834GDG9</accession>
<dbReference type="GO" id="GO:0016042">
    <property type="term" value="P:lipid catabolic process"/>
    <property type="evidence" value="ECO:0007669"/>
    <property type="project" value="UniProtKB-KW"/>
</dbReference>
<feature type="signal peptide" evidence="4">
    <location>
        <begin position="1"/>
        <end position="19"/>
    </location>
</feature>
<evidence type="ECO:0000313" key="6">
    <source>
        <dbReference type="Proteomes" id="UP000626092"/>
    </source>
</evidence>
<evidence type="ECO:0008006" key="7">
    <source>
        <dbReference type="Google" id="ProtNLM"/>
    </source>
</evidence>
<sequence>MASSHKLVSLFLFLWSVNARDDGIEPVAHHARLLINRLYVFGDSNVDPGNTMKVVDPDTKHITKVGLTADFPPYGIDFDEKSTATGRFTNGKTAADCLGMEPPANTKHSTSLNYCRVPRKSIFGSSSVECSNLQKQIDFFNLTVNQDLSPTLGKPSALKSYLSDAVFFISIGVNDFVFTYPTVYPKSGIYCLMRLKPCFLLTKEALQRLYQIGARRFIVNNIAPLGCLPGMRNKATGRCNEEVNEPLVPYNNRLAALLENLTSDYDAEFFLADSHSLFNQMIWYPGQYGMK</sequence>
<dbReference type="Gene3D" id="3.40.50.1110">
    <property type="entry name" value="SGNH hydrolase"/>
    <property type="match status" value="1"/>
</dbReference>